<dbReference type="AlphaFoldDB" id="A0A3A1YPP1"/>
<evidence type="ECO:0000256" key="1">
    <source>
        <dbReference type="ARBA" id="ARBA00009986"/>
    </source>
</evidence>
<evidence type="ECO:0000313" key="6">
    <source>
        <dbReference type="EMBL" id="RIY39188.1"/>
    </source>
</evidence>
<keyword evidence="7" id="KW-1185">Reference proteome</keyword>
<dbReference type="FunFam" id="3.40.605.10:FF:000007">
    <property type="entry name" value="NAD/NADP-dependent betaine aldehyde dehydrogenase"/>
    <property type="match status" value="1"/>
</dbReference>
<name>A0A3A1YPP1_9GAMM</name>
<dbReference type="Gene3D" id="3.40.605.10">
    <property type="entry name" value="Aldehyde Dehydrogenase, Chain A, domain 1"/>
    <property type="match status" value="1"/>
</dbReference>
<dbReference type="EMBL" id="NRJG01000039">
    <property type="protein sequence ID" value="RIY39188.1"/>
    <property type="molecule type" value="Genomic_DNA"/>
</dbReference>
<dbReference type="GO" id="GO:0016620">
    <property type="term" value="F:oxidoreductase activity, acting on the aldehyde or oxo group of donors, NAD or NADP as acceptor"/>
    <property type="evidence" value="ECO:0007669"/>
    <property type="project" value="InterPro"/>
</dbReference>
<dbReference type="InterPro" id="IPR016162">
    <property type="entry name" value="Ald_DH_N"/>
</dbReference>
<dbReference type="Proteomes" id="UP000265916">
    <property type="component" value="Unassembled WGS sequence"/>
</dbReference>
<dbReference type="Gene3D" id="3.40.309.10">
    <property type="entry name" value="Aldehyde Dehydrogenase, Chain A, domain 2"/>
    <property type="match status" value="1"/>
</dbReference>
<proteinExistence type="inferred from homology"/>
<feature type="active site" evidence="3">
    <location>
        <position position="255"/>
    </location>
</feature>
<dbReference type="PROSITE" id="PS00687">
    <property type="entry name" value="ALDEHYDE_DEHYDR_GLU"/>
    <property type="match status" value="1"/>
</dbReference>
<organism evidence="6 7">
    <name type="scientific">Psittacicella hinzii</name>
    <dbReference type="NCBI Taxonomy" id="2028575"/>
    <lineage>
        <taxon>Bacteria</taxon>
        <taxon>Pseudomonadati</taxon>
        <taxon>Pseudomonadota</taxon>
        <taxon>Gammaproteobacteria</taxon>
        <taxon>Pasteurellales</taxon>
        <taxon>Psittacicellaceae</taxon>
        <taxon>Psittacicella</taxon>
    </lineage>
</organism>
<comment type="similarity">
    <text evidence="1 4">Belongs to the aldehyde dehydrogenase family.</text>
</comment>
<sequence>MSKNLDVFAKHYGLLINGEWTNGVEGKALTSYNPANGQALATFVDAADADVDAAVAAATKAFETFSKTTKAERAALLNKIADVIEENLELFALQETLDNGKPIRETRAADIPLAVEHFRYFAGVVLAEEGTVNDIDQEDLSIVLREPIGVVGQIIPWNFPFLMAAWKIAPALAAGCTVVIHPSSTTSLSLLSLMEKINPLLPKGVVNVITGKGSRSGEYMLKHPGFAKLAFTGSTEIGRRVAVAAAERLVPATLELGGKSANIFFDDCPFDKALEGVAKGILFNQGQVCCAGSRIFVQAGIYDKFVEAIKGEFEKIKVGLPWEDDTVMGAQINQSQLDTILKYVAIGKEEGCRVITGGERANKPELQNGVFMLPTLLESKSNKDRVSQEEIFGPVATIIKFETEEEVVKAANDSVYGLGGAVWTKDLSRAIRVAKAVQTGRMWVNCYNRLPAGAPFGGYKESGIGRETHKMMLDAYTQVKNIYISLREEREGFY</sequence>
<feature type="domain" description="Aldehyde dehydrogenase" evidence="5">
    <location>
        <begin position="20"/>
        <end position="482"/>
    </location>
</feature>
<keyword evidence="2 4" id="KW-0560">Oxidoreductase</keyword>
<reference evidence="6 7" key="1">
    <citation type="submission" date="2017-08" db="EMBL/GenBank/DDBJ databases">
        <title>Reclassification of Bisgaard taxon 37 and 44.</title>
        <authorList>
            <person name="Christensen H."/>
        </authorList>
    </citation>
    <scope>NUCLEOTIDE SEQUENCE [LARGE SCALE GENOMIC DNA]</scope>
    <source>
        <strain evidence="6 7">111</strain>
    </source>
</reference>
<gene>
    <name evidence="6" type="ORF">CKF58_02650</name>
</gene>
<evidence type="ECO:0000259" key="5">
    <source>
        <dbReference type="Pfam" id="PF00171"/>
    </source>
</evidence>
<dbReference type="InterPro" id="IPR016160">
    <property type="entry name" value="Ald_DH_CS_CYS"/>
</dbReference>
<comment type="caution">
    <text evidence="6">The sequence shown here is derived from an EMBL/GenBank/DDBJ whole genome shotgun (WGS) entry which is preliminary data.</text>
</comment>
<protein>
    <submittedName>
        <fullName evidence="6">Aldehyde dehydrogenase</fullName>
    </submittedName>
</protein>
<dbReference type="PROSITE" id="PS00070">
    <property type="entry name" value="ALDEHYDE_DEHYDR_CYS"/>
    <property type="match status" value="1"/>
</dbReference>
<dbReference type="SUPFAM" id="SSF53720">
    <property type="entry name" value="ALDH-like"/>
    <property type="match status" value="1"/>
</dbReference>
<dbReference type="InterPro" id="IPR015590">
    <property type="entry name" value="Aldehyde_DH_dom"/>
</dbReference>
<evidence type="ECO:0000256" key="4">
    <source>
        <dbReference type="RuleBase" id="RU003345"/>
    </source>
</evidence>
<dbReference type="RefSeq" id="WP_119530631.1">
    <property type="nucleotide sequence ID" value="NZ_JBHSSP010000022.1"/>
</dbReference>
<evidence type="ECO:0000256" key="2">
    <source>
        <dbReference type="ARBA" id="ARBA00023002"/>
    </source>
</evidence>
<dbReference type="Pfam" id="PF00171">
    <property type="entry name" value="Aldedh"/>
    <property type="match status" value="1"/>
</dbReference>
<dbReference type="FunFam" id="3.40.309.10:FF:000012">
    <property type="entry name" value="Betaine aldehyde dehydrogenase"/>
    <property type="match status" value="1"/>
</dbReference>
<accession>A0A3A1YPP1</accession>
<dbReference type="OrthoDB" id="5687308at2"/>
<dbReference type="InterPro" id="IPR016163">
    <property type="entry name" value="Ald_DH_C"/>
</dbReference>
<dbReference type="InterPro" id="IPR016161">
    <property type="entry name" value="Ald_DH/histidinol_DH"/>
</dbReference>
<dbReference type="PANTHER" id="PTHR11699">
    <property type="entry name" value="ALDEHYDE DEHYDROGENASE-RELATED"/>
    <property type="match status" value="1"/>
</dbReference>
<evidence type="ECO:0000313" key="7">
    <source>
        <dbReference type="Proteomes" id="UP000265916"/>
    </source>
</evidence>
<evidence type="ECO:0000256" key="3">
    <source>
        <dbReference type="PROSITE-ProRule" id="PRU10007"/>
    </source>
</evidence>
<dbReference type="InterPro" id="IPR029510">
    <property type="entry name" value="Ald_DH_CS_GLU"/>
</dbReference>